<evidence type="ECO:0000259" key="2">
    <source>
        <dbReference type="PROSITE" id="PS50174"/>
    </source>
</evidence>
<dbReference type="EMBL" id="PGOL01001542">
    <property type="protein sequence ID" value="PKI57004.1"/>
    <property type="molecule type" value="Genomic_DNA"/>
</dbReference>
<comment type="caution">
    <text evidence="3">The sequence shown here is derived from an EMBL/GenBank/DDBJ whole genome shotgun (WGS) entry which is preliminary data.</text>
</comment>
<dbReference type="Pfam" id="PF03732">
    <property type="entry name" value="Retrotrans_gag"/>
    <property type="match status" value="1"/>
</dbReference>
<evidence type="ECO:0000313" key="3">
    <source>
        <dbReference type="EMBL" id="PKI57004.1"/>
    </source>
</evidence>
<keyword evidence="4" id="KW-1185">Reference proteome</keyword>
<dbReference type="STRING" id="22663.A0A2I0JL48"/>
<dbReference type="Gene3D" id="2.40.70.10">
    <property type="entry name" value="Acid Proteases"/>
    <property type="match status" value="1"/>
</dbReference>
<proteinExistence type="predicted"/>
<dbReference type="Gene3D" id="3.10.10.10">
    <property type="entry name" value="HIV Type 1 Reverse Transcriptase, subunit A, domain 1"/>
    <property type="match status" value="1"/>
</dbReference>
<evidence type="ECO:0000256" key="1">
    <source>
        <dbReference type="SAM" id="MobiDB-lite"/>
    </source>
</evidence>
<evidence type="ECO:0000313" key="4">
    <source>
        <dbReference type="Proteomes" id="UP000233551"/>
    </source>
</evidence>
<feature type="compositionally biased region" description="Low complexity" evidence="1">
    <location>
        <begin position="157"/>
        <end position="172"/>
    </location>
</feature>
<name>A0A2I0JL48_PUNGR</name>
<feature type="domain" description="G-patch" evidence="2">
    <location>
        <begin position="597"/>
        <end position="643"/>
    </location>
</feature>
<accession>A0A2I0JL48</accession>
<dbReference type="Proteomes" id="UP000233551">
    <property type="component" value="Unassembled WGS sequence"/>
</dbReference>
<feature type="region of interest" description="Disordered" evidence="1">
    <location>
        <begin position="125"/>
        <end position="200"/>
    </location>
</feature>
<protein>
    <recommendedName>
        <fullName evidence="2">G-patch domain-containing protein</fullName>
    </recommendedName>
</protein>
<dbReference type="InterPro" id="IPR043502">
    <property type="entry name" value="DNA/RNA_pol_sf"/>
</dbReference>
<dbReference type="InterPro" id="IPR021109">
    <property type="entry name" value="Peptidase_aspartic_dom_sf"/>
</dbReference>
<sequence length="926" mass="104439">MRLPPKFKIPEFKTYEGTTDPRHHLRHYRGKMLQYWEYEEFVIHSFQDSLSGSALDWFMSLKAEDIPTWEDLSRKFTDQYRYCAEMPPTLLELSTKEMTQGQRFEEYATKWRAQTAKHIPPIIPSYAPHAPQYRPQPPTQPIYYSVLPPPPPPTVPSPVVHHYAPTPSQAPQYQPPAPRASQPTQRVPSPQGQQGGAVQLRPRRQYPALPIPLSHIYQQIRDKVGTKAPGPSFDPTIQDQSKQCKYHRGAPGHTLDNCWKLRERIQEMIDAKELVFNAVRSPNVQANPLPDHGPAQGPSINMITVCTSREGKGEQGWPSPFVIEYVPAEAAIRFTGIDAPPAPLVIDIPTGEPYSDNKVPWTYEGGVGNLEQQFGVMGITRLGRLYENPATTDKGKAPATEVEAMPRAPSTPPRKVTEEEAEAFMKIIKASEYKETINSNFSNTISFSDDDLPSEGCAHSRALHIVCKCNNHIVGRVMIDNGSALNVCPVTTLKQMNVDLNRVRPSKTAVRAFDGSRREVNEQIDLLIDIGPYSFSVTFQVLDIPNAFSLLLGRSWIHSADAIPSSLHQKLKFIVEERIITTISVIRDYGEVGPSRADRMIGKVLLRHNYIPGTGLGERRQGISRPIEVEKYKHRRGLGFRPSCHEIIEARRGNHLHRFATHYGRLNRGIPVPPLSHFFPGPPLIIGSTSDGPSSDFDDTTDALPTVYAVTEEILSGVHIRPAVHSNPNLRHVDSNPSEECLGEPEPIYFGEGLDEDSLVPEIEESLRRLEDRQLTSLEPTEEINVGTEDGPRILKIGTSLDPTQRARMIDFLTRYQEVFAWSYADMPGLDPSIVKHFLPLDTEKFPPKRQQLRRQRASLLLRIKEEVVKQINAGFLEVCNYSEWVANIVPVEKKDGRVRVCVDYRYLNKASPKDNFLAPHRHASR</sequence>
<dbReference type="GO" id="GO:0003676">
    <property type="term" value="F:nucleic acid binding"/>
    <property type="evidence" value="ECO:0007669"/>
    <property type="project" value="InterPro"/>
</dbReference>
<reference evidence="3 4" key="1">
    <citation type="submission" date="2017-11" db="EMBL/GenBank/DDBJ databases">
        <title>De-novo sequencing of pomegranate (Punica granatum L.) genome.</title>
        <authorList>
            <person name="Akparov Z."/>
            <person name="Amiraslanov A."/>
            <person name="Hajiyeva S."/>
            <person name="Abbasov M."/>
            <person name="Kaur K."/>
            <person name="Hamwieh A."/>
            <person name="Solovyev V."/>
            <person name="Salamov A."/>
            <person name="Braich B."/>
            <person name="Kosarev P."/>
            <person name="Mahmoud A."/>
            <person name="Hajiyev E."/>
            <person name="Babayeva S."/>
            <person name="Izzatullayeva V."/>
            <person name="Mammadov A."/>
            <person name="Mammadov A."/>
            <person name="Sharifova S."/>
            <person name="Ojaghi J."/>
            <person name="Eynullazada K."/>
            <person name="Bayramov B."/>
            <person name="Abdulazimova A."/>
            <person name="Shahmuradov I."/>
        </authorList>
    </citation>
    <scope>NUCLEOTIDE SEQUENCE [LARGE SCALE GENOMIC DNA]</scope>
    <source>
        <strain evidence="4">cv. AG2017</strain>
        <tissue evidence="3">Leaf</tissue>
    </source>
</reference>
<dbReference type="SMART" id="SM00443">
    <property type="entry name" value="G_patch"/>
    <property type="match status" value="1"/>
</dbReference>
<dbReference type="PANTHER" id="PTHR32108">
    <property type="entry name" value="DNA-DIRECTED RNA POLYMERASE SUBUNIT ALPHA"/>
    <property type="match status" value="1"/>
</dbReference>
<feature type="region of interest" description="Disordered" evidence="1">
    <location>
        <begin position="389"/>
        <end position="417"/>
    </location>
</feature>
<dbReference type="AlphaFoldDB" id="A0A2I0JL48"/>
<dbReference type="InterPro" id="IPR000467">
    <property type="entry name" value="G_patch_dom"/>
</dbReference>
<gene>
    <name evidence="3" type="ORF">CRG98_022610</name>
</gene>
<dbReference type="PANTHER" id="PTHR32108:SF9">
    <property type="entry name" value="REVERSE TRANSCRIPTASE RNASE H-LIKE DOMAIN-CONTAINING PROTEIN"/>
    <property type="match status" value="1"/>
</dbReference>
<dbReference type="PROSITE" id="PS50174">
    <property type="entry name" value="G_PATCH"/>
    <property type="match status" value="1"/>
</dbReference>
<dbReference type="CDD" id="cd00303">
    <property type="entry name" value="retropepsin_like"/>
    <property type="match status" value="1"/>
</dbReference>
<organism evidence="3 4">
    <name type="scientific">Punica granatum</name>
    <name type="common">Pomegranate</name>
    <dbReference type="NCBI Taxonomy" id="22663"/>
    <lineage>
        <taxon>Eukaryota</taxon>
        <taxon>Viridiplantae</taxon>
        <taxon>Streptophyta</taxon>
        <taxon>Embryophyta</taxon>
        <taxon>Tracheophyta</taxon>
        <taxon>Spermatophyta</taxon>
        <taxon>Magnoliopsida</taxon>
        <taxon>eudicotyledons</taxon>
        <taxon>Gunneridae</taxon>
        <taxon>Pentapetalae</taxon>
        <taxon>rosids</taxon>
        <taxon>malvids</taxon>
        <taxon>Myrtales</taxon>
        <taxon>Lythraceae</taxon>
        <taxon>Punica</taxon>
    </lineage>
</organism>
<dbReference type="SUPFAM" id="SSF56672">
    <property type="entry name" value="DNA/RNA polymerases"/>
    <property type="match status" value="1"/>
</dbReference>
<dbReference type="InterPro" id="IPR005162">
    <property type="entry name" value="Retrotrans_gag_dom"/>
</dbReference>
<feature type="compositionally biased region" description="Pro residues" evidence="1">
    <location>
        <begin position="147"/>
        <end position="156"/>
    </location>
</feature>
<dbReference type="Pfam" id="PF01585">
    <property type="entry name" value="G-patch"/>
    <property type="match status" value="1"/>
</dbReference>